<sequence>MGAWRQLSAKDGVNADFALRHGWRVLGQCRSNCRGAKICPAADILAKHTPHPFWSPNWELLATFIGDCIMALFTYTARDRSGQQVADSIESPNRERAIAALRKQGLLVLGIDEQKPKGEGGQFSLNPLDYRSMHNGDIEHNFHQIAVMLRSGISLLEALELTLAHARFGTRKTWRKLRDRIQEGSSFTEALAEHSIFSQFTIQLVRVGEQTGHLGTVLDQAAHEVKASRKLKKQIISALKYPLFTLLFAIGLVVFMLTSLVPEIKKLLQITGKPMPPITQALIDVSDWFLANGVFIGIGLVSAAACFIAFYSWPTSRWWIDRYALRVPVFGYVFRLSGTVMFSRAMGLLLRSGVVIVEALETMEKLHVNQYMASCVGHARDSILHGVALGDALSPRSGYMPLMLQMVRVGESSGTLDQLLQEMADYHDELLQKAIATLTGMIAPAMTIIVGGVVGFVYAAFLVAMFSAAGGSPS</sequence>
<evidence type="ECO:0000256" key="2">
    <source>
        <dbReference type="ARBA" id="ARBA00005745"/>
    </source>
</evidence>
<reference evidence="10" key="1">
    <citation type="journal article" date="2012" name="J. Bacteriol.">
        <title>Genome sequence of the haloalkaliphilic methanotrophic bacterium Methylomicrobium alcaliphilum 20Z.</title>
        <authorList>
            <person name="Vuilleumier S."/>
            <person name="Khmelenina V.N."/>
            <person name="Bringel F."/>
            <person name="Reshetnikov A.S."/>
            <person name="Lajus A."/>
            <person name="Mangenot S."/>
            <person name="Rouy Z."/>
            <person name="Op den Camp H.J."/>
            <person name="Jetten M.S."/>
            <person name="Dispirito A.A."/>
            <person name="Dunfield P."/>
            <person name="Klotz M.G."/>
            <person name="Semrau J.D."/>
            <person name="Stein L.Y."/>
            <person name="Barbe V."/>
            <person name="Medigue C."/>
            <person name="Trotsenko Y.A."/>
            <person name="Kalyuzhnaya M.G."/>
        </authorList>
    </citation>
    <scope>NUCLEOTIDE SEQUENCE [LARGE SCALE GENOMIC DNA]</scope>
    <source>
        <strain evidence="10">DSM 19304 / NCIMB 14124 / VKM B-2133 / 20Z</strain>
    </source>
</reference>
<evidence type="ECO:0000256" key="6">
    <source>
        <dbReference type="ARBA" id="ARBA00023136"/>
    </source>
</evidence>
<comment type="subcellular location">
    <subcellularLocation>
        <location evidence="1">Cell membrane</location>
        <topology evidence="1">Multi-pass membrane protein</topology>
    </subcellularLocation>
</comment>
<protein>
    <submittedName>
        <fullName evidence="9">Bacterial type II secretion system protein F domain</fullName>
    </submittedName>
</protein>
<feature type="transmembrane region" description="Helical" evidence="7">
    <location>
        <begin position="441"/>
        <end position="466"/>
    </location>
</feature>
<evidence type="ECO:0000256" key="7">
    <source>
        <dbReference type="SAM" id="Phobius"/>
    </source>
</evidence>
<dbReference type="PRINTS" id="PR00812">
    <property type="entry name" value="BCTERIALGSPF"/>
</dbReference>
<dbReference type="Pfam" id="PF00482">
    <property type="entry name" value="T2SSF"/>
    <property type="match status" value="2"/>
</dbReference>
<keyword evidence="3" id="KW-1003">Cell membrane</keyword>
<evidence type="ECO:0000256" key="3">
    <source>
        <dbReference type="ARBA" id="ARBA00022475"/>
    </source>
</evidence>
<organism evidence="9 10">
    <name type="scientific">Methylotuvimicrobium alcaliphilum (strain DSM 19304 / NCIMB 14124 / VKM B-2133 / 20Z)</name>
    <name type="common">Methylomicrobium alcaliphilum</name>
    <dbReference type="NCBI Taxonomy" id="1091494"/>
    <lineage>
        <taxon>Bacteria</taxon>
        <taxon>Pseudomonadati</taxon>
        <taxon>Pseudomonadota</taxon>
        <taxon>Gammaproteobacteria</taxon>
        <taxon>Methylococcales</taxon>
        <taxon>Methylococcaceae</taxon>
        <taxon>Methylotuvimicrobium</taxon>
    </lineage>
</organism>
<dbReference type="HOGENOM" id="CLU_035032_0_1_6"/>
<dbReference type="InterPro" id="IPR003004">
    <property type="entry name" value="GspF/PilC"/>
</dbReference>
<feature type="domain" description="Type II secretion system protein GspF" evidence="8">
    <location>
        <begin position="342"/>
        <end position="463"/>
    </location>
</feature>
<dbReference type="PANTHER" id="PTHR30012:SF0">
    <property type="entry name" value="TYPE II SECRETION SYSTEM PROTEIN F-RELATED"/>
    <property type="match status" value="1"/>
</dbReference>
<name>G4SYH3_META2</name>
<dbReference type="Proteomes" id="UP000008315">
    <property type="component" value="Chromosome"/>
</dbReference>
<evidence type="ECO:0000256" key="5">
    <source>
        <dbReference type="ARBA" id="ARBA00022989"/>
    </source>
</evidence>
<proteinExistence type="inferred from homology"/>
<evidence type="ECO:0000256" key="1">
    <source>
        <dbReference type="ARBA" id="ARBA00004651"/>
    </source>
</evidence>
<evidence type="ECO:0000313" key="10">
    <source>
        <dbReference type="Proteomes" id="UP000008315"/>
    </source>
</evidence>
<dbReference type="STRING" id="1091494.MEALZ_0476"/>
<keyword evidence="6 7" id="KW-0472">Membrane</keyword>
<accession>G4SYH3</accession>
<comment type="similarity">
    <text evidence="2">Belongs to the GSP F family.</text>
</comment>
<keyword evidence="10" id="KW-1185">Reference proteome</keyword>
<dbReference type="EMBL" id="FO082060">
    <property type="protein sequence ID" value="CCE22174.1"/>
    <property type="molecule type" value="Genomic_DNA"/>
</dbReference>
<dbReference type="AlphaFoldDB" id="G4SYH3"/>
<keyword evidence="4 7" id="KW-0812">Transmembrane</keyword>
<dbReference type="PANTHER" id="PTHR30012">
    <property type="entry name" value="GENERAL SECRETION PATHWAY PROTEIN"/>
    <property type="match status" value="1"/>
</dbReference>
<gene>
    <name evidence="9" type="ordered locus">MEALZ_0476</name>
</gene>
<dbReference type="KEGG" id="mah:MEALZ_0476"/>
<feature type="transmembrane region" description="Helical" evidence="7">
    <location>
        <begin position="289"/>
        <end position="311"/>
    </location>
</feature>
<evidence type="ECO:0000313" key="9">
    <source>
        <dbReference type="EMBL" id="CCE22174.1"/>
    </source>
</evidence>
<keyword evidence="5 7" id="KW-1133">Transmembrane helix</keyword>
<dbReference type="PATRIC" id="fig|271065.3.peg.490"/>
<feature type="transmembrane region" description="Helical" evidence="7">
    <location>
        <begin position="238"/>
        <end position="261"/>
    </location>
</feature>
<evidence type="ECO:0000256" key="4">
    <source>
        <dbReference type="ARBA" id="ARBA00022692"/>
    </source>
</evidence>
<dbReference type="InterPro" id="IPR042094">
    <property type="entry name" value="T2SS_GspF_sf"/>
</dbReference>
<evidence type="ECO:0000259" key="8">
    <source>
        <dbReference type="Pfam" id="PF00482"/>
    </source>
</evidence>
<dbReference type="GO" id="GO:0005886">
    <property type="term" value="C:plasma membrane"/>
    <property type="evidence" value="ECO:0007669"/>
    <property type="project" value="UniProtKB-SubCell"/>
</dbReference>
<dbReference type="Gene3D" id="1.20.81.30">
    <property type="entry name" value="Type II secretion system (T2SS), domain F"/>
    <property type="match status" value="2"/>
</dbReference>
<feature type="domain" description="Type II secretion system protein GspF" evidence="8">
    <location>
        <begin position="143"/>
        <end position="262"/>
    </location>
</feature>
<dbReference type="InterPro" id="IPR018076">
    <property type="entry name" value="T2SS_GspF_dom"/>
</dbReference>